<dbReference type="Proteomes" id="UP000235826">
    <property type="component" value="Chromosome"/>
</dbReference>
<dbReference type="InterPro" id="IPR009057">
    <property type="entry name" value="Homeodomain-like_sf"/>
</dbReference>
<evidence type="ECO:0000256" key="2">
    <source>
        <dbReference type="PROSITE-ProRule" id="PRU00335"/>
    </source>
</evidence>
<dbReference type="InterPro" id="IPR001647">
    <property type="entry name" value="HTH_TetR"/>
</dbReference>
<name>A0A2K9PKY1_9FLAO</name>
<evidence type="ECO:0000313" key="5">
    <source>
        <dbReference type="Proteomes" id="UP000235826"/>
    </source>
</evidence>
<dbReference type="Pfam" id="PF00440">
    <property type="entry name" value="TetR_N"/>
    <property type="match status" value="1"/>
</dbReference>
<keyword evidence="5" id="KW-1185">Reference proteome</keyword>
<reference evidence="4 5" key="1">
    <citation type="submission" date="2018-01" db="EMBL/GenBank/DDBJ databases">
        <title>Complete genome sequence of Flavivirga eckloniae ECD14 isolated from seaweed Ecklonia cava.</title>
        <authorList>
            <person name="Lee J.H."/>
            <person name="Baik K.S."/>
            <person name="Seong C.N."/>
        </authorList>
    </citation>
    <scope>NUCLEOTIDE SEQUENCE [LARGE SCALE GENOMIC DNA]</scope>
    <source>
        <strain evidence="4 5">ECD14</strain>
    </source>
</reference>
<dbReference type="SUPFAM" id="SSF46689">
    <property type="entry name" value="Homeodomain-like"/>
    <property type="match status" value="1"/>
</dbReference>
<dbReference type="AlphaFoldDB" id="A0A2K9PKY1"/>
<evidence type="ECO:0000256" key="1">
    <source>
        <dbReference type="ARBA" id="ARBA00023125"/>
    </source>
</evidence>
<keyword evidence="1 2" id="KW-0238">DNA-binding</keyword>
<dbReference type="GO" id="GO:0003677">
    <property type="term" value="F:DNA binding"/>
    <property type="evidence" value="ECO:0007669"/>
    <property type="project" value="UniProtKB-UniRule"/>
</dbReference>
<dbReference type="EMBL" id="CP025791">
    <property type="protein sequence ID" value="AUP77724.1"/>
    <property type="molecule type" value="Genomic_DNA"/>
</dbReference>
<dbReference type="Gene3D" id="1.10.357.10">
    <property type="entry name" value="Tetracycline Repressor, domain 2"/>
    <property type="match status" value="1"/>
</dbReference>
<dbReference type="RefSeq" id="WP_102754383.1">
    <property type="nucleotide sequence ID" value="NZ_CP025791.1"/>
</dbReference>
<proteinExistence type="predicted"/>
<dbReference type="PROSITE" id="PS50977">
    <property type="entry name" value="HTH_TETR_2"/>
    <property type="match status" value="1"/>
</dbReference>
<evidence type="ECO:0000313" key="4">
    <source>
        <dbReference type="EMBL" id="AUP77724.1"/>
    </source>
</evidence>
<gene>
    <name evidence="4" type="ORF">C1H87_02940</name>
</gene>
<organism evidence="4 5">
    <name type="scientific">Flavivirga eckloniae</name>
    <dbReference type="NCBI Taxonomy" id="1803846"/>
    <lineage>
        <taxon>Bacteria</taxon>
        <taxon>Pseudomonadati</taxon>
        <taxon>Bacteroidota</taxon>
        <taxon>Flavobacteriia</taxon>
        <taxon>Flavobacteriales</taxon>
        <taxon>Flavobacteriaceae</taxon>
        <taxon>Flavivirga</taxon>
    </lineage>
</organism>
<dbReference type="OrthoDB" id="9798857at2"/>
<dbReference type="KEGG" id="fek:C1H87_02940"/>
<feature type="DNA-binding region" description="H-T-H motif" evidence="2">
    <location>
        <begin position="28"/>
        <end position="47"/>
    </location>
</feature>
<feature type="domain" description="HTH tetR-type" evidence="3">
    <location>
        <begin position="5"/>
        <end position="65"/>
    </location>
</feature>
<sequence>MPKIIAKKEDWIALGYKLFAEQGAKGIIVEKMAAKLKVNKSSFYWHFKTKKDFINDIIAFWVSAETNEIIAATENKKTGKEKFEKLIELSFKQEPHLDFIFFLKRYALKNKKIQSLIDEIDKQRIQYTKTLLLEMGFSANEAEIKSNLFYKYLIGYHEMIRYKKQDKNYVNDVKKELSQFINYIR</sequence>
<accession>A0A2K9PKY1</accession>
<evidence type="ECO:0000259" key="3">
    <source>
        <dbReference type="PROSITE" id="PS50977"/>
    </source>
</evidence>
<protein>
    <recommendedName>
        <fullName evidence="3">HTH tetR-type domain-containing protein</fullName>
    </recommendedName>
</protein>